<name>A0AAD4CKM8_ASPNN</name>
<protein>
    <submittedName>
        <fullName evidence="1">Uncharacterized protein</fullName>
    </submittedName>
</protein>
<evidence type="ECO:0000313" key="2">
    <source>
        <dbReference type="Proteomes" id="UP001194746"/>
    </source>
</evidence>
<keyword evidence="2" id="KW-1185">Reference proteome</keyword>
<gene>
    <name evidence="1" type="ORF">FE257_009367</name>
</gene>
<reference evidence="1" key="2">
    <citation type="submission" date="2020-02" db="EMBL/GenBank/DDBJ databases">
        <authorList>
            <person name="Gilchrist C.L.M."/>
            <person name="Chooi Y.-H."/>
        </authorList>
    </citation>
    <scope>NUCLEOTIDE SEQUENCE</scope>
    <source>
        <strain evidence="1">MST-FP2251</strain>
    </source>
</reference>
<dbReference type="Proteomes" id="UP001194746">
    <property type="component" value="Unassembled WGS sequence"/>
</dbReference>
<proteinExistence type="predicted"/>
<accession>A0AAD4CKM8</accession>
<dbReference type="EMBL" id="VCAU01000053">
    <property type="protein sequence ID" value="KAF9887978.1"/>
    <property type="molecule type" value="Genomic_DNA"/>
</dbReference>
<organism evidence="1 2">
    <name type="scientific">Aspergillus nanangensis</name>
    <dbReference type="NCBI Taxonomy" id="2582783"/>
    <lineage>
        <taxon>Eukaryota</taxon>
        <taxon>Fungi</taxon>
        <taxon>Dikarya</taxon>
        <taxon>Ascomycota</taxon>
        <taxon>Pezizomycotina</taxon>
        <taxon>Eurotiomycetes</taxon>
        <taxon>Eurotiomycetidae</taxon>
        <taxon>Eurotiales</taxon>
        <taxon>Aspergillaceae</taxon>
        <taxon>Aspergillus</taxon>
        <taxon>Aspergillus subgen. Circumdati</taxon>
    </lineage>
</organism>
<sequence length="196" mass="21779">MDRLKAFLHATVSWGLFVNRWRRSTQYAILYVTPILQQVRIILHEAGSSGDSDSSSLAPSEVRLLFPMTLAMNIPAYLPDLAVRGVNNYDKIACMWPARYYTAALEGVDYSETGGAPEKLSEEALEDVPILITTLWINDSQALTAGVPMGGRMPKTTPRQLEGGTVTKLSPLGATLYSKTVFEREETEEELQYPHI</sequence>
<evidence type="ECO:0000313" key="1">
    <source>
        <dbReference type="EMBL" id="KAF9887978.1"/>
    </source>
</evidence>
<comment type="caution">
    <text evidence="1">The sequence shown here is derived from an EMBL/GenBank/DDBJ whole genome shotgun (WGS) entry which is preliminary data.</text>
</comment>
<dbReference type="AlphaFoldDB" id="A0AAD4CKM8"/>
<reference evidence="1" key="1">
    <citation type="journal article" date="2019" name="Beilstein J. Org. Chem.">
        <title>Nanangenines: drimane sesquiterpenoids as the dominant metabolite cohort of a novel Australian fungus, Aspergillus nanangensis.</title>
        <authorList>
            <person name="Lacey H.J."/>
            <person name="Gilchrist C.L.M."/>
            <person name="Crombie A."/>
            <person name="Kalaitzis J.A."/>
            <person name="Vuong D."/>
            <person name="Rutledge P.J."/>
            <person name="Turner P."/>
            <person name="Pitt J.I."/>
            <person name="Lacey E."/>
            <person name="Chooi Y.H."/>
            <person name="Piggott A.M."/>
        </authorList>
    </citation>
    <scope>NUCLEOTIDE SEQUENCE</scope>
    <source>
        <strain evidence="1">MST-FP2251</strain>
    </source>
</reference>